<feature type="compositionally biased region" description="Basic and acidic residues" evidence="1">
    <location>
        <begin position="79"/>
        <end position="91"/>
    </location>
</feature>
<feature type="compositionally biased region" description="Polar residues" evidence="1">
    <location>
        <begin position="66"/>
        <end position="78"/>
    </location>
</feature>
<dbReference type="AlphaFoldDB" id="A0A368EZJ7"/>
<gene>
    <name evidence="2" type="ORF">ANCCAN_29063</name>
</gene>
<protein>
    <submittedName>
        <fullName evidence="2">Uncharacterized protein</fullName>
    </submittedName>
</protein>
<feature type="region of interest" description="Disordered" evidence="1">
    <location>
        <begin position="178"/>
        <end position="238"/>
    </location>
</feature>
<feature type="region of interest" description="Disordered" evidence="1">
    <location>
        <begin position="43"/>
        <end position="122"/>
    </location>
</feature>
<evidence type="ECO:0000256" key="1">
    <source>
        <dbReference type="SAM" id="MobiDB-lite"/>
    </source>
</evidence>
<feature type="region of interest" description="Disordered" evidence="1">
    <location>
        <begin position="1"/>
        <end position="29"/>
    </location>
</feature>
<proteinExistence type="predicted"/>
<evidence type="ECO:0000313" key="2">
    <source>
        <dbReference type="EMBL" id="RCN25226.1"/>
    </source>
</evidence>
<feature type="compositionally biased region" description="Basic and acidic residues" evidence="1">
    <location>
        <begin position="100"/>
        <end position="114"/>
    </location>
</feature>
<keyword evidence="3" id="KW-1185">Reference proteome</keyword>
<dbReference type="Proteomes" id="UP000252519">
    <property type="component" value="Unassembled WGS sequence"/>
</dbReference>
<accession>A0A368EZJ7</accession>
<feature type="non-terminal residue" evidence="2">
    <location>
        <position position="238"/>
    </location>
</feature>
<name>A0A368EZJ7_ANCCA</name>
<dbReference type="EMBL" id="JOJR01013291">
    <property type="protein sequence ID" value="RCN25226.1"/>
    <property type="molecule type" value="Genomic_DNA"/>
</dbReference>
<reference evidence="2 3" key="1">
    <citation type="submission" date="2014-10" db="EMBL/GenBank/DDBJ databases">
        <title>Draft genome of the hookworm Ancylostoma caninum.</title>
        <authorList>
            <person name="Mitreva M."/>
        </authorList>
    </citation>
    <scope>NUCLEOTIDE SEQUENCE [LARGE SCALE GENOMIC DNA]</scope>
    <source>
        <strain evidence="2 3">Baltimore</strain>
    </source>
</reference>
<organism evidence="2 3">
    <name type="scientific">Ancylostoma caninum</name>
    <name type="common">Dog hookworm</name>
    <dbReference type="NCBI Taxonomy" id="29170"/>
    <lineage>
        <taxon>Eukaryota</taxon>
        <taxon>Metazoa</taxon>
        <taxon>Ecdysozoa</taxon>
        <taxon>Nematoda</taxon>
        <taxon>Chromadorea</taxon>
        <taxon>Rhabditida</taxon>
        <taxon>Rhabditina</taxon>
        <taxon>Rhabditomorpha</taxon>
        <taxon>Strongyloidea</taxon>
        <taxon>Ancylostomatidae</taxon>
        <taxon>Ancylostomatinae</taxon>
        <taxon>Ancylostoma</taxon>
    </lineage>
</organism>
<evidence type="ECO:0000313" key="3">
    <source>
        <dbReference type="Proteomes" id="UP000252519"/>
    </source>
</evidence>
<sequence>MLELADAGDSVNGVRPTQESLETSPAYIEEEEVWEIAGELADEKRAASVPVRSVMRTQEESPPPSLQGTPASSKGRTNPSEKQRERLKERSTPQAECTSEGEKRPTATDEKTSRLPDTGTEDMWKTFKKLEETQPDLIDYTSLMADPVLNENEADDQKEHKVGSLGDLLLQLKWAKAARARPESSAQRPLEAAPEAQPTDTQDNQFARLLPGLVLNKPPNKAPTNFSKMLSNPSSKKA</sequence>
<feature type="compositionally biased region" description="Polar residues" evidence="1">
    <location>
        <begin position="222"/>
        <end position="238"/>
    </location>
</feature>
<dbReference type="OrthoDB" id="5877856at2759"/>
<comment type="caution">
    <text evidence="2">The sequence shown here is derived from an EMBL/GenBank/DDBJ whole genome shotgun (WGS) entry which is preliminary data.</text>
</comment>